<organism evidence="5 6">
    <name type="scientific">Ralstonia mannitolilytica</name>
    <dbReference type="NCBI Taxonomy" id="105219"/>
    <lineage>
        <taxon>Bacteria</taxon>
        <taxon>Pseudomonadati</taxon>
        <taxon>Pseudomonadota</taxon>
        <taxon>Betaproteobacteria</taxon>
        <taxon>Burkholderiales</taxon>
        <taxon>Burkholderiaceae</taxon>
        <taxon>Ralstonia</taxon>
    </lineage>
</organism>
<protein>
    <submittedName>
        <fullName evidence="5">Glutamine-binding periplasmic protein</fullName>
    </submittedName>
</protein>
<dbReference type="InterPro" id="IPR001320">
    <property type="entry name" value="Iontro_rcpt_C"/>
</dbReference>
<dbReference type="GO" id="GO:0016020">
    <property type="term" value="C:membrane"/>
    <property type="evidence" value="ECO:0007669"/>
    <property type="project" value="InterPro"/>
</dbReference>
<feature type="domain" description="Solute-binding protein family 3/N-terminal" evidence="3">
    <location>
        <begin position="34"/>
        <end position="252"/>
    </location>
</feature>
<dbReference type="PANTHER" id="PTHR35936">
    <property type="entry name" value="MEMBRANE-BOUND LYTIC MUREIN TRANSGLYCOSYLASE F"/>
    <property type="match status" value="1"/>
</dbReference>
<dbReference type="InterPro" id="IPR044132">
    <property type="entry name" value="PBP2_GlnH"/>
</dbReference>
<sequence>MGNRRQFMHSMLACAVALSAAVSFATAAHAAAEPLRVATDATFAPMEFVENGKRTGFDIDLIEALARTMGRPVEWTDIDFKGLVPGLVSRRFDVAISGIYITPERKKVVDFTEPYYHGGLVAMVKQGNTAIKTPADLAGKKVSVQVGTKSVNFLKENYPKVERVEVEKNEQMFNLVEIGRADAAVTGRPAAAYYVKMRPGLRLVEPALTTEEYGIAVRRDQPELTKALNAALEKIKADGTYDQIVKKWFGAAAK</sequence>
<dbReference type="SMART" id="SM00062">
    <property type="entry name" value="PBPb"/>
    <property type="match status" value="1"/>
</dbReference>
<dbReference type="PROSITE" id="PS51318">
    <property type="entry name" value="TAT"/>
    <property type="match status" value="1"/>
</dbReference>
<feature type="chain" id="PRO_5042617937" evidence="2">
    <location>
        <begin position="31"/>
        <end position="254"/>
    </location>
</feature>
<accession>A0AAJ4ZMV7</accession>
<dbReference type="Gene3D" id="3.40.190.10">
    <property type="entry name" value="Periplasmic binding protein-like II"/>
    <property type="match status" value="2"/>
</dbReference>
<dbReference type="PANTHER" id="PTHR35936:SF17">
    <property type="entry name" value="ARGININE-BINDING EXTRACELLULAR PROTEIN ARTP"/>
    <property type="match status" value="1"/>
</dbReference>
<keyword evidence="1 2" id="KW-0732">Signal</keyword>
<dbReference type="Pfam" id="PF00497">
    <property type="entry name" value="SBP_bac_3"/>
    <property type="match status" value="1"/>
</dbReference>
<dbReference type="AlphaFoldDB" id="A0AAJ4ZMV7"/>
<dbReference type="SUPFAM" id="SSF53850">
    <property type="entry name" value="Periplasmic binding protein-like II"/>
    <property type="match status" value="1"/>
</dbReference>
<comment type="caution">
    <text evidence="5">The sequence shown here is derived from an EMBL/GenBank/DDBJ whole genome shotgun (WGS) entry which is preliminary data.</text>
</comment>
<dbReference type="KEGG" id="rmn:TK49_15855"/>
<dbReference type="SMART" id="SM00079">
    <property type="entry name" value="PBPe"/>
    <property type="match status" value="1"/>
</dbReference>
<evidence type="ECO:0000256" key="1">
    <source>
        <dbReference type="ARBA" id="ARBA00022729"/>
    </source>
</evidence>
<feature type="domain" description="Ionotropic glutamate receptor C-terminal" evidence="4">
    <location>
        <begin position="34"/>
        <end position="251"/>
    </location>
</feature>
<reference evidence="5 6" key="1">
    <citation type="submission" date="2018-06" db="EMBL/GenBank/DDBJ databases">
        <authorList>
            <consortium name="Pathogen Informatics"/>
            <person name="Doyle S."/>
        </authorList>
    </citation>
    <scope>NUCLEOTIDE SEQUENCE [LARGE SCALE GENOMIC DNA]</scope>
    <source>
        <strain evidence="5 6">NCTC10894</strain>
    </source>
</reference>
<dbReference type="CDD" id="cd00994">
    <property type="entry name" value="PBP2_GlnH"/>
    <property type="match status" value="1"/>
</dbReference>
<evidence type="ECO:0000256" key="2">
    <source>
        <dbReference type="SAM" id="SignalP"/>
    </source>
</evidence>
<evidence type="ECO:0000313" key="5">
    <source>
        <dbReference type="EMBL" id="SUD98282.1"/>
    </source>
</evidence>
<name>A0AAJ4ZMV7_9RALS</name>
<evidence type="ECO:0000259" key="3">
    <source>
        <dbReference type="SMART" id="SM00062"/>
    </source>
</evidence>
<dbReference type="InterPro" id="IPR006311">
    <property type="entry name" value="TAT_signal"/>
</dbReference>
<dbReference type="GO" id="GO:0015276">
    <property type="term" value="F:ligand-gated monoatomic ion channel activity"/>
    <property type="evidence" value="ECO:0007669"/>
    <property type="project" value="InterPro"/>
</dbReference>
<dbReference type="GeneID" id="34792865"/>
<dbReference type="Proteomes" id="UP000255008">
    <property type="component" value="Unassembled WGS sequence"/>
</dbReference>
<dbReference type="RefSeq" id="WP_045787562.1">
    <property type="nucleotide sequence ID" value="NZ_BAAAEC010000026.1"/>
</dbReference>
<evidence type="ECO:0000259" key="4">
    <source>
        <dbReference type="SMART" id="SM00079"/>
    </source>
</evidence>
<evidence type="ECO:0000313" key="6">
    <source>
        <dbReference type="Proteomes" id="UP000255008"/>
    </source>
</evidence>
<dbReference type="InterPro" id="IPR001638">
    <property type="entry name" value="Solute-binding_3/MltF_N"/>
</dbReference>
<proteinExistence type="predicted"/>
<feature type="signal peptide" evidence="2">
    <location>
        <begin position="1"/>
        <end position="30"/>
    </location>
</feature>
<gene>
    <name evidence="5" type="primary">glnH</name>
    <name evidence="5" type="ORF">NCTC10894_02665</name>
</gene>
<dbReference type="EMBL" id="UGVE01000001">
    <property type="protein sequence ID" value="SUD98282.1"/>
    <property type="molecule type" value="Genomic_DNA"/>
</dbReference>